<comment type="subcellular location">
    <subcellularLocation>
        <location evidence="1">Mitochondrion inner membrane</location>
        <topology evidence="1">Single-pass membrane protein</topology>
    </subcellularLocation>
</comment>
<keyword evidence="16" id="KW-1185">Reference proteome</keyword>
<dbReference type="InterPro" id="IPR009866">
    <property type="entry name" value="NADH_UbQ_OxRdtase_NDUFB4_su"/>
</dbReference>
<keyword evidence="10" id="KW-0496">Mitochondrion</keyword>
<reference evidence="15" key="2">
    <citation type="submission" date="2022-10" db="EMBL/GenBank/DDBJ databases">
        <authorList>
            <consortium name="ENA_rothamsted_submissions"/>
            <consortium name="culmorum"/>
            <person name="King R."/>
        </authorList>
    </citation>
    <scope>NUCLEOTIDE SEQUENCE</scope>
</reference>
<keyword evidence="5" id="KW-0679">Respiratory chain</keyword>
<name>A0A9N9X2A3_PHACE</name>
<dbReference type="Proteomes" id="UP001153737">
    <property type="component" value="Chromosome 6"/>
</dbReference>
<accession>A0A9N9X2A3</accession>
<evidence type="ECO:0000313" key="16">
    <source>
        <dbReference type="Proteomes" id="UP001153737"/>
    </source>
</evidence>
<keyword evidence="11 14" id="KW-0472">Membrane</keyword>
<evidence type="ECO:0000256" key="2">
    <source>
        <dbReference type="ARBA" id="ARBA00007260"/>
    </source>
</evidence>
<sequence>MSAEYDVSESTRRLLEEKAKRRLFLREQFLKLKSDPFRHASNEGGTVFDPALQRYQAMKINTFEFFRPTSKNALIALAFLVIPVSLSTYCMHTSRSNAEHKYRTGEVAYKDRRFKFI</sequence>
<evidence type="ECO:0000256" key="4">
    <source>
        <dbReference type="ARBA" id="ARBA00022448"/>
    </source>
</evidence>
<dbReference type="GO" id="GO:0005743">
    <property type="term" value="C:mitochondrial inner membrane"/>
    <property type="evidence" value="ECO:0007669"/>
    <property type="project" value="UniProtKB-SubCell"/>
</dbReference>
<evidence type="ECO:0000256" key="13">
    <source>
        <dbReference type="ARBA" id="ARBA00030987"/>
    </source>
</evidence>
<protein>
    <recommendedName>
        <fullName evidence="3">NADH dehydrogenase [ubiquinone] 1 beta subcomplex subunit 4</fullName>
    </recommendedName>
    <alternativeName>
        <fullName evidence="12">Complex I-B15</fullName>
    </alternativeName>
    <alternativeName>
        <fullName evidence="13">NADH-ubiquinone oxidoreductase B15 subunit</fullName>
    </alternativeName>
</protein>
<evidence type="ECO:0000313" key="15">
    <source>
        <dbReference type="EMBL" id="CAG9823172.1"/>
    </source>
</evidence>
<dbReference type="PANTHER" id="PTHR15469:SF0">
    <property type="entry name" value="NADH DEHYDROGENASE [UBIQUINONE] 1 BETA SUBCOMPLEX SUBUNIT 4"/>
    <property type="match status" value="1"/>
</dbReference>
<evidence type="ECO:0000256" key="10">
    <source>
        <dbReference type="ARBA" id="ARBA00023128"/>
    </source>
</evidence>
<evidence type="ECO:0000256" key="12">
    <source>
        <dbReference type="ARBA" id="ARBA00030212"/>
    </source>
</evidence>
<comment type="similarity">
    <text evidence="2">Belongs to the complex I NDUFB4 subunit family.</text>
</comment>
<evidence type="ECO:0000256" key="11">
    <source>
        <dbReference type="ARBA" id="ARBA00023136"/>
    </source>
</evidence>
<gene>
    <name evidence="15" type="ORF">PHAECO_LOCUS9802</name>
</gene>
<evidence type="ECO:0000256" key="6">
    <source>
        <dbReference type="ARBA" id="ARBA00022692"/>
    </source>
</evidence>
<dbReference type="Pfam" id="PF07225">
    <property type="entry name" value="NDUF_B4"/>
    <property type="match status" value="1"/>
</dbReference>
<keyword evidence="8" id="KW-0249">Electron transport</keyword>
<reference evidence="15" key="1">
    <citation type="submission" date="2022-01" db="EMBL/GenBank/DDBJ databases">
        <authorList>
            <person name="King R."/>
        </authorList>
    </citation>
    <scope>NUCLEOTIDE SEQUENCE</scope>
</reference>
<dbReference type="EMBL" id="OU896712">
    <property type="protein sequence ID" value="CAG9823172.1"/>
    <property type="molecule type" value="Genomic_DNA"/>
</dbReference>
<feature type="transmembrane region" description="Helical" evidence="14">
    <location>
        <begin position="73"/>
        <end position="91"/>
    </location>
</feature>
<evidence type="ECO:0000256" key="3">
    <source>
        <dbReference type="ARBA" id="ARBA00018681"/>
    </source>
</evidence>
<keyword evidence="6 14" id="KW-0812">Transmembrane</keyword>
<evidence type="ECO:0000256" key="9">
    <source>
        <dbReference type="ARBA" id="ARBA00022989"/>
    </source>
</evidence>
<evidence type="ECO:0000256" key="14">
    <source>
        <dbReference type="SAM" id="Phobius"/>
    </source>
</evidence>
<keyword evidence="7" id="KW-0999">Mitochondrion inner membrane</keyword>
<proteinExistence type="inferred from homology"/>
<dbReference type="OrthoDB" id="5818798at2759"/>
<evidence type="ECO:0000256" key="7">
    <source>
        <dbReference type="ARBA" id="ARBA00022792"/>
    </source>
</evidence>
<dbReference type="PANTHER" id="PTHR15469">
    <property type="entry name" value="NADH-UBIQUINONE OXIDOREDUCTASE B15 SUBUNIT"/>
    <property type="match status" value="1"/>
</dbReference>
<evidence type="ECO:0000256" key="8">
    <source>
        <dbReference type="ARBA" id="ARBA00022982"/>
    </source>
</evidence>
<organism evidence="15 16">
    <name type="scientific">Phaedon cochleariae</name>
    <name type="common">Mustard beetle</name>
    <dbReference type="NCBI Taxonomy" id="80249"/>
    <lineage>
        <taxon>Eukaryota</taxon>
        <taxon>Metazoa</taxon>
        <taxon>Ecdysozoa</taxon>
        <taxon>Arthropoda</taxon>
        <taxon>Hexapoda</taxon>
        <taxon>Insecta</taxon>
        <taxon>Pterygota</taxon>
        <taxon>Neoptera</taxon>
        <taxon>Endopterygota</taxon>
        <taxon>Coleoptera</taxon>
        <taxon>Polyphaga</taxon>
        <taxon>Cucujiformia</taxon>
        <taxon>Chrysomeloidea</taxon>
        <taxon>Chrysomelidae</taxon>
        <taxon>Chrysomelinae</taxon>
        <taxon>Chrysomelini</taxon>
        <taxon>Phaedon</taxon>
    </lineage>
</organism>
<keyword evidence="9 14" id="KW-1133">Transmembrane helix</keyword>
<evidence type="ECO:0000256" key="1">
    <source>
        <dbReference type="ARBA" id="ARBA00004434"/>
    </source>
</evidence>
<dbReference type="AlphaFoldDB" id="A0A9N9X2A3"/>
<evidence type="ECO:0000256" key="5">
    <source>
        <dbReference type="ARBA" id="ARBA00022660"/>
    </source>
</evidence>
<keyword evidence="4" id="KW-0813">Transport</keyword>